<organism evidence="3 4">
    <name type="scientific">Methylobacterium durans</name>
    <dbReference type="NCBI Taxonomy" id="2202825"/>
    <lineage>
        <taxon>Bacteria</taxon>
        <taxon>Pseudomonadati</taxon>
        <taxon>Pseudomonadota</taxon>
        <taxon>Alphaproteobacteria</taxon>
        <taxon>Hyphomicrobiales</taxon>
        <taxon>Methylobacteriaceae</taxon>
        <taxon>Methylobacterium</taxon>
    </lineage>
</organism>
<evidence type="ECO:0000313" key="4">
    <source>
        <dbReference type="Proteomes" id="UP000245926"/>
    </source>
</evidence>
<reference evidence="4" key="1">
    <citation type="submission" date="2018-05" db="EMBL/GenBank/DDBJ databases">
        <title>Complete Genome Sequence of Methylobacterium sp. 17SD2-17.</title>
        <authorList>
            <person name="Srinivasan S."/>
        </authorList>
    </citation>
    <scope>NUCLEOTIDE SEQUENCE [LARGE SCALE GENOMIC DNA]</scope>
    <source>
        <strain evidence="4">17SD2-17</strain>
    </source>
</reference>
<dbReference type="OrthoDB" id="513552at2"/>
<dbReference type="PANTHER" id="PTHR35519">
    <property type="entry name" value="MEMBRANE PROTEINS"/>
    <property type="match status" value="1"/>
</dbReference>
<keyword evidence="4" id="KW-1185">Reference proteome</keyword>
<dbReference type="InterPro" id="IPR025187">
    <property type="entry name" value="DUF4112"/>
</dbReference>
<gene>
    <name evidence="3" type="ORF">DK389_10630</name>
</gene>
<dbReference type="RefSeq" id="WP_109896261.1">
    <property type="nucleotide sequence ID" value="NZ_CP029550.1"/>
</dbReference>
<feature type="transmembrane region" description="Helical" evidence="2">
    <location>
        <begin position="66"/>
        <end position="88"/>
    </location>
</feature>
<protein>
    <submittedName>
        <fullName evidence="3">DUF4112 domain-containing protein</fullName>
    </submittedName>
</protein>
<dbReference type="PANTHER" id="PTHR35519:SF2">
    <property type="entry name" value="PH DOMAIN PROTEIN"/>
    <property type="match status" value="1"/>
</dbReference>
<dbReference type="KEGG" id="mets:DK389_10630"/>
<accession>A0A2U8WGG0</accession>
<evidence type="ECO:0000256" key="2">
    <source>
        <dbReference type="SAM" id="Phobius"/>
    </source>
</evidence>
<dbReference type="AlphaFoldDB" id="A0A2U8WGG0"/>
<evidence type="ECO:0000256" key="1">
    <source>
        <dbReference type="SAM" id="MobiDB-lite"/>
    </source>
</evidence>
<dbReference type="Proteomes" id="UP000245926">
    <property type="component" value="Chromosome"/>
</dbReference>
<keyword evidence="2" id="KW-0812">Transmembrane</keyword>
<proteinExistence type="predicted"/>
<evidence type="ECO:0000313" key="3">
    <source>
        <dbReference type="EMBL" id="AWN44490.1"/>
    </source>
</evidence>
<name>A0A2U8WGG0_9HYPH</name>
<dbReference type="EMBL" id="CP029550">
    <property type="protein sequence ID" value="AWN44490.1"/>
    <property type="molecule type" value="Genomic_DNA"/>
</dbReference>
<sequence>MSTSEPFRAFPRDPGTAFGQSPGASPPFRFTDTSREASLARLEKLAYLLDSAFLIPGVNRRVGLEAVIGLVPVIGDIAGVALSSYILFEAKRLGVPRWVLARMALNIAFDGAVGVVPLAGDLFDAAFKANRRNVRLLRKHLERSGAVRPNEIDGTARRLD</sequence>
<keyword evidence="2" id="KW-1133">Transmembrane helix</keyword>
<dbReference type="Pfam" id="PF13430">
    <property type="entry name" value="DUF4112"/>
    <property type="match status" value="1"/>
</dbReference>
<feature type="region of interest" description="Disordered" evidence="1">
    <location>
        <begin position="1"/>
        <end position="26"/>
    </location>
</feature>
<keyword evidence="2" id="KW-0472">Membrane</keyword>